<dbReference type="RefSeq" id="WP_159545733.1">
    <property type="nucleotide sequence ID" value="NZ_CP047156.1"/>
</dbReference>
<evidence type="ECO:0000313" key="2">
    <source>
        <dbReference type="EMBL" id="QHC00847.1"/>
    </source>
</evidence>
<organism evidence="2 3">
    <name type="scientific">Epidermidibacterium keratini</name>
    <dbReference type="NCBI Taxonomy" id="1891644"/>
    <lineage>
        <taxon>Bacteria</taxon>
        <taxon>Bacillati</taxon>
        <taxon>Actinomycetota</taxon>
        <taxon>Actinomycetes</taxon>
        <taxon>Sporichthyales</taxon>
        <taxon>Sporichthyaceae</taxon>
        <taxon>Epidermidibacterium</taxon>
    </lineage>
</organism>
<reference evidence="2 3" key="1">
    <citation type="journal article" date="2018" name="Int. J. Syst. Evol. Microbiol.">
        <title>Epidermidibacterium keratini gen. nov., sp. nov., a member of the family Sporichthyaceae, isolated from keratin epidermis.</title>
        <authorList>
            <person name="Lee D.G."/>
            <person name="Trujillo M.E."/>
            <person name="Kang S."/>
            <person name="Nam J.J."/>
            <person name="Kim Y.J."/>
        </authorList>
    </citation>
    <scope>NUCLEOTIDE SEQUENCE [LARGE SCALE GENOMIC DNA]</scope>
    <source>
        <strain evidence="2 3">EPI-7</strain>
    </source>
</reference>
<keyword evidence="3" id="KW-1185">Reference proteome</keyword>
<dbReference type="KEGG" id="eke:EK0264_11510"/>
<dbReference type="Proteomes" id="UP000463857">
    <property type="component" value="Chromosome"/>
</dbReference>
<feature type="region of interest" description="Disordered" evidence="1">
    <location>
        <begin position="32"/>
        <end position="54"/>
    </location>
</feature>
<dbReference type="InParanoid" id="A0A7L4YQL6"/>
<gene>
    <name evidence="2" type="ORF">EK0264_11510</name>
</gene>
<accession>A0A7L4YQL6</accession>
<protein>
    <submittedName>
        <fullName evidence="2">Uncharacterized protein</fullName>
    </submittedName>
</protein>
<evidence type="ECO:0000256" key="1">
    <source>
        <dbReference type="SAM" id="MobiDB-lite"/>
    </source>
</evidence>
<feature type="compositionally biased region" description="Basic and acidic residues" evidence="1">
    <location>
        <begin position="43"/>
        <end position="54"/>
    </location>
</feature>
<evidence type="ECO:0000313" key="3">
    <source>
        <dbReference type="Proteomes" id="UP000463857"/>
    </source>
</evidence>
<name>A0A7L4YQL6_9ACTN</name>
<sequence>MPSLGLAEVTNLPQVELLVAAVTSQRARTDARMMVGRMPSGVHPDDRRRDEYAE</sequence>
<dbReference type="AlphaFoldDB" id="A0A7L4YQL6"/>
<dbReference type="EMBL" id="CP047156">
    <property type="protein sequence ID" value="QHC00847.1"/>
    <property type="molecule type" value="Genomic_DNA"/>
</dbReference>
<proteinExistence type="predicted"/>